<evidence type="ECO:0000259" key="9">
    <source>
        <dbReference type="Pfam" id="PF12704"/>
    </source>
</evidence>
<evidence type="ECO:0000313" key="11">
    <source>
        <dbReference type="Proteomes" id="UP000009061"/>
    </source>
</evidence>
<dbReference type="InterPro" id="IPR025857">
    <property type="entry name" value="MacB_PCD"/>
</dbReference>
<feature type="transmembrane region" description="Helical" evidence="7">
    <location>
        <begin position="270"/>
        <end position="292"/>
    </location>
</feature>
<dbReference type="InterPro" id="IPR003838">
    <property type="entry name" value="ABC3_permease_C"/>
</dbReference>
<evidence type="ECO:0000313" key="10">
    <source>
        <dbReference type="EMBL" id="AFA40966.1"/>
    </source>
</evidence>
<dbReference type="STRING" id="1142511.WIGMOR_0106"/>
<dbReference type="Proteomes" id="UP000009061">
    <property type="component" value="Chromosome"/>
</dbReference>
<dbReference type="GO" id="GO:0098797">
    <property type="term" value="C:plasma membrane protein complex"/>
    <property type="evidence" value="ECO:0007669"/>
    <property type="project" value="TreeGrafter"/>
</dbReference>
<keyword evidence="4 7" id="KW-0812">Transmembrane</keyword>
<keyword evidence="5 7" id="KW-1133">Transmembrane helix</keyword>
<evidence type="ECO:0000256" key="4">
    <source>
        <dbReference type="ARBA" id="ARBA00022692"/>
    </source>
</evidence>
<reference evidence="10 11" key="1">
    <citation type="journal article" date="2012" name="MBio">
        <title>Insight into the transmission biology and species-specific functional capabilities of tsetse (Diptera: glossinidae) obligate symbiont wigglesworthia.</title>
        <authorList>
            <person name="Rio R.V."/>
            <person name="Symula R.E."/>
            <person name="Wang J."/>
            <person name="Lohs C."/>
            <person name="Wu Y.N."/>
            <person name="Snyder A.K."/>
            <person name="Bjornson R.D."/>
            <person name="Oshima K."/>
            <person name="Biehl B.S."/>
            <person name="Perna N.T."/>
            <person name="Hattori M."/>
            <person name="Aksoy S."/>
        </authorList>
    </citation>
    <scope>NUCLEOTIDE SEQUENCE [LARGE SCALE GENOMIC DNA]</scope>
    <source>
        <strain evidence="10">WGM</strain>
    </source>
</reference>
<dbReference type="PANTHER" id="PTHR30489">
    <property type="entry name" value="LIPOPROTEIN-RELEASING SYSTEM TRANSMEMBRANE PROTEIN LOLE"/>
    <property type="match status" value="1"/>
</dbReference>
<dbReference type="KEGG" id="wgl:WIGMOR_0106"/>
<dbReference type="PANTHER" id="PTHR30489:SF8">
    <property type="entry name" value="LIPOPROTEIN-RELEASING SYSTEM TRANSMEMBRANE PROTEIN LOLC"/>
    <property type="match status" value="1"/>
</dbReference>
<feature type="domain" description="MacB-like periplasmic core" evidence="9">
    <location>
        <begin position="27"/>
        <end position="192"/>
    </location>
</feature>
<dbReference type="OrthoDB" id="9808461at2"/>
<evidence type="ECO:0000256" key="7">
    <source>
        <dbReference type="SAM" id="Phobius"/>
    </source>
</evidence>
<evidence type="ECO:0000256" key="5">
    <source>
        <dbReference type="ARBA" id="ARBA00022989"/>
    </source>
</evidence>
<organism evidence="10 11">
    <name type="scientific">Wigglesworthia glossinidia endosymbiont of Glossina morsitans morsitans</name>
    <name type="common">Yale colony</name>
    <dbReference type="NCBI Taxonomy" id="1142511"/>
    <lineage>
        <taxon>Bacteria</taxon>
        <taxon>Pseudomonadati</taxon>
        <taxon>Pseudomonadota</taxon>
        <taxon>Gammaproteobacteria</taxon>
        <taxon>Enterobacterales</taxon>
        <taxon>Erwiniaceae</taxon>
        <taxon>Wigglesworthia</taxon>
    </lineage>
</organism>
<keyword evidence="3" id="KW-1003">Cell membrane</keyword>
<gene>
    <name evidence="10" type="primary">lolC</name>
    <name evidence="10" type="synonym">ycfU</name>
    <name evidence="10" type="ORF">WIGMOR_0106</name>
</gene>
<dbReference type="HOGENOM" id="CLU_000604_8_1_6"/>
<keyword evidence="6 7" id="KW-0472">Membrane</keyword>
<dbReference type="EMBL" id="CP003315">
    <property type="protein sequence ID" value="AFA40966.1"/>
    <property type="molecule type" value="Genomic_DNA"/>
</dbReference>
<dbReference type="RefSeq" id="WP_014353905.1">
    <property type="nucleotide sequence ID" value="NC_016893.1"/>
</dbReference>
<accession>H6Q5R1</accession>
<evidence type="ECO:0000259" key="8">
    <source>
        <dbReference type="Pfam" id="PF02687"/>
    </source>
</evidence>
<keyword evidence="11" id="KW-1185">Reference proteome</keyword>
<dbReference type="AlphaFoldDB" id="H6Q5R1"/>
<comment type="subcellular location">
    <subcellularLocation>
        <location evidence="1">Cell membrane</location>
        <topology evidence="1">Multi-pass membrane protein</topology>
    </subcellularLocation>
</comment>
<keyword evidence="10" id="KW-0449">Lipoprotein</keyword>
<dbReference type="Pfam" id="PF12704">
    <property type="entry name" value="MacB_PCD"/>
    <property type="match status" value="1"/>
</dbReference>
<proteinExistence type="inferred from homology"/>
<dbReference type="Pfam" id="PF02687">
    <property type="entry name" value="FtsX"/>
    <property type="match status" value="1"/>
</dbReference>
<evidence type="ECO:0000256" key="3">
    <source>
        <dbReference type="ARBA" id="ARBA00022475"/>
    </source>
</evidence>
<sequence length="400" mass="46444">MYQPAFLYIGIRYILKNAFNQYNKLSSWISLVGITIGIFTLILVTSIMNGFEKNLAQHILKYIPHAILKNENNINFNKNLVLSNNKECSNIRNFSSFISTNVIIQSEYGLINGTISNIESIEKNLSLLNINNKVINRLIPGQYKIIIGYELSKILNVHINDRIRLIFPEKSNFTIVGLIPTQRIFTVFDIFYTNSEMDKNQLFIHSKELKKVMRYPEKHIDGWRLWLQDPLKINTNSIKSCFISHYSYQDWRDYKSEIFRALKMEKNVTLVFLSLIAIISICNVCIALSVEITYKKQEIAIFKTQGCKKYEIFLIFILYGIINGVLGIFFGNITGIICAYYLNNILSALDIFNKIFLPVKIQAINIIYIDLIFIIFVILSTLYPSYYAMKIQPAKTLKYE</sequence>
<dbReference type="InterPro" id="IPR051447">
    <property type="entry name" value="Lipoprotein-release_system"/>
</dbReference>
<feature type="transmembrane region" description="Helical" evidence="7">
    <location>
        <begin position="28"/>
        <end position="51"/>
    </location>
</feature>
<name>H6Q5R1_WIGGL</name>
<evidence type="ECO:0000256" key="6">
    <source>
        <dbReference type="ARBA" id="ARBA00023136"/>
    </source>
</evidence>
<comment type="similarity">
    <text evidence="2">Belongs to the ABC-4 integral membrane protein family. LolC/E subfamily.</text>
</comment>
<feature type="domain" description="ABC3 transporter permease C-terminal" evidence="8">
    <location>
        <begin position="271"/>
        <end position="393"/>
    </location>
</feature>
<protein>
    <submittedName>
        <fullName evidence="10">Membrane component of an ABC superfamily outer membrane-specific lipoprotein transporter</fullName>
    </submittedName>
</protein>
<feature type="transmembrane region" description="Helical" evidence="7">
    <location>
        <begin position="312"/>
        <end position="342"/>
    </location>
</feature>
<evidence type="ECO:0000256" key="1">
    <source>
        <dbReference type="ARBA" id="ARBA00004651"/>
    </source>
</evidence>
<evidence type="ECO:0000256" key="2">
    <source>
        <dbReference type="ARBA" id="ARBA00005236"/>
    </source>
</evidence>
<dbReference type="eggNOG" id="COG4591">
    <property type="taxonomic scope" value="Bacteria"/>
</dbReference>
<dbReference type="GO" id="GO:0044874">
    <property type="term" value="P:lipoprotein localization to outer membrane"/>
    <property type="evidence" value="ECO:0007669"/>
    <property type="project" value="TreeGrafter"/>
</dbReference>
<feature type="transmembrane region" description="Helical" evidence="7">
    <location>
        <begin position="363"/>
        <end position="383"/>
    </location>
</feature>